<sequence length="141" mass="15498">MLVIEVLLRAFMRLDEGEHPNVNSRTEGEPSTSGVDPPGERMTRTRKRAASPYQSIKQQRFENEPYGNKPVTAIPGIGDKAAEKLKGAGITKASQLIGHLLVLDEDKEKFINFLVRVGSVTKQNANLAFNSCNAYINNIAS</sequence>
<dbReference type="EMBL" id="WIXP02000006">
    <property type="protein sequence ID" value="KAF6209938.1"/>
    <property type="molecule type" value="Genomic_DNA"/>
</dbReference>
<dbReference type="Proteomes" id="UP000466442">
    <property type="component" value="Unassembled WGS sequence"/>
</dbReference>
<dbReference type="PANTHER" id="PTHR47507">
    <property type="entry name" value="BARRIER TO AUTOINTEGRATION FACTOR 2"/>
    <property type="match status" value="1"/>
</dbReference>
<protein>
    <submittedName>
        <fullName evidence="4">Uncharacterized protein</fullName>
    </submittedName>
</protein>
<comment type="subcellular location">
    <subcellularLocation>
        <location evidence="1">Nucleus</location>
    </subcellularLocation>
</comment>
<dbReference type="AlphaFoldDB" id="A0A8S9XNY7"/>
<dbReference type="GO" id="GO:0000793">
    <property type="term" value="C:condensed chromosome"/>
    <property type="evidence" value="ECO:0007669"/>
    <property type="project" value="TreeGrafter"/>
</dbReference>
<keyword evidence="2" id="KW-0539">Nucleus</keyword>
<evidence type="ECO:0000313" key="4">
    <source>
        <dbReference type="EMBL" id="KAF6209938.1"/>
    </source>
</evidence>
<accession>A0A8S9XNY7</accession>
<dbReference type="SUPFAM" id="SSF47798">
    <property type="entry name" value="Barrier-to-autointegration factor, BAF"/>
    <property type="match status" value="1"/>
</dbReference>
<dbReference type="Pfam" id="PF02961">
    <property type="entry name" value="SAM_BAF"/>
    <property type="match status" value="1"/>
</dbReference>
<evidence type="ECO:0000313" key="5">
    <source>
        <dbReference type="Proteomes" id="UP000466442"/>
    </source>
</evidence>
<dbReference type="SMART" id="SM01023">
    <property type="entry name" value="BAF"/>
    <property type="match status" value="1"/>
</dbReference>
<dbReference type="GO" id="GO:0051276">
    <property type="term" value="P:chromosome organization"/>
    <property type="evidence" value="ECO:0007669"/>
    <property type="project" value="TreeGrafter"/>
</dbReference>
<keyword evidence="5" id="KW-1185">Reference proteome</keyword>
<dbReference type="GO" id="GO:0005634">
    <property type="term" value="C:nucleus"/>
    <property type="evidence" value="ECO:0007669"/>
    <property type="project" value="UniProtKB-SubCell"/>
</dbReference>
<dbReference type="InterPro" id="IPR051387">
    <property type="entry name" value="BAF"/>
</dbReference>
<feature type="region of interest" description="Disordered" evidence="3">
    <location>
        <begin position="18"/>
        <end position="70"/>
    </location>
</feature>
<name>A0A8S9XNY7_APOLU</name>
<dbReference type="PANTHER" id="PTHR47507:SF6">
    <property type="entry name" value="BARRIER-TO-AUTOINTEGRATION FACTOR"/>
    <property type="match status" value="1"/>
</dbReference>
<feature type="compositionally biased region" description="Polar residues" evidence="3">
    <location>
        <begin position="21"/>
        <end position="34"/>
    </location>
</feature>
<dbReference type="InterPro" id="IPR036617">
    <property type="entry name" value="BAF_sf"/>
</dbReference>
<dbReference type="Gene3D" id="1.10.150.40">
    <property type="entry name" value="Barrier-to-autointegration factor, BAF"/>
    <property type="match status" value="1"/>
</dbReference>
<evidence type="ECO:0000256" key="2">
    <source>
        <dbReference type="ARBA" id="ARBA00023242"/>
    </source>
</evidence>
<dbReference type="InterPro" id="IPR004122">
    <property type="entry name" value="BAF_prot"/>
</dbReference>
<evidence type="ECO:0000256" key="1">
    <source>
        <dbReference type="ARBA" id="ARBA00004123"/>
    </source>
</evidence>
<comment type="caution">
    <text evidence="4">The sequence shown here is derived from an EMBL/GenBank/DDBJ whole genome shotgun (WGS) entry which is preliminary data.</text>
</comment>
<organism evidence="4 5">
    <name type="scientific">Apolygus lucorum</name>
    <name type="common">Small green plant bug</name>
    <name type="synonym">Lygocoris lucorum</name>
    <dbReference type="NCBI Taxonomy" id="248454"/>
    <lineage>
        <taxon>Eukaryota</taxon>
        <taxon>Metazoa</taxon>
        <taxon>Ecdysozoa</taxon>
        <taxon>Arthropoda</taxon>
        <taxon>Hexapoda</taxon>
        <taxon>Insecta</taxon>
        <taxon>Pterygota</taxon>
        <taxon>Neoptera</taxon>
        <taxon>Paraneoptera</taxon>
        <taxon>Hemiptera</taxon>
        <taxon>Heteroptera</taxon>
        <taxon>Panheteroptera</taxon>
        <taxon>Cimicomorpha</taxon>
        <taxon>Miridae</taxon>
        <taxon>Mirini</taxon>
        <taxon>Apolygus</taxon>
    </lineage>
</organism>
<proteinExistence type="predicted"/>
<dbReference type="OrthoDB" id="9997163at2759"/>
<evidence type="ECO:0000256" key="3">
    <source>
        <dbReference type="SAM" id="MobiDB-lite"/>
    </source>
</evidence>
<dbReference type="GO" id="GO:0003677">
    <property type="term" value="F:DNA binding"/>
    <property type="evidence" value="ECO:0007669"/>
    <property type="project" value="InterPro"/>
</dbReference>
<reference evidence="4" key="1">
    <citation type="journal article" date="2021" name="Mol. Ecol. Resour.">
        <title>Apolygus lucorum genome provides insights into omnivorousness and mesophyll feeding.</title>
        <authorList>
            <person name="Liu Y."/>
            <person name="Liu H."/>
            <person name="Wang H."/>
            <person name="Huang T."/>
            <person name="Liu B."/>
            <person name="Yang B."/>
            <person name="Yin L."/>
            <person name="Li B."/>
            <person name="Zhang Y."/>
            <person name="Zhang S."/>
            <person name="Jiang F."/>
            <person name="Zhang X."/>
            <person name="Ren Y."/>
            <person name="Wang B."/>
            <person name="Wang S."/>
            <person name="Lu Y."/>
            <person name="Wu K."/>
            <person name="Fan W."/>
            <person name="Wang G."/>
        </authorList>
    </citation>
    <scope>NUCLEOTIDE SEQUENCE</scope>
    <source>
        <strain evidence="4">12Hb</strain>
    </source>
</reference>
<gene>
    <name evidence="4" type="ORF">GE061_015692</name>
</gene>